<evidence type="ECO:0000313" key="14">
    <source>
        <dbReference type="Proteomes" id="UP000694866"/>
    </source>
</evidence>
<feature type="transmembrane region" description="Helical" evidence="12">
    <location>
        <begin position="217"/>
        <end position="235"/>
    </location>
</feature>
<evidence type="ECO:0000256" key="4">
    <source>
        <dbReference type="ARBA" id="ARBA00022692"/>
    </source>
</evidence>
<keyword evidence="5" id="KW-0276">Fatty acid metabolism</keyword>
<keyword evidence="8" id="KW-0443">Lipid metabolism</keyword>
<gene>
    <name evidence="13" type="primary">SCD</name>
    <name evidence="15" type="synonym">LOC105266695</name>
    <name evidence="13" type="ORF">g.66477</name>
</gene>
<feature type="transmembrane region" description="Helical" evidence="12">
    <location>
        <begin position="69"/>
        <end position="90"/>
    </location>
</feature>
<evidence type="ECO:0000256" key="1">
    <source>
        <dbReference type="ARBA" id="ARBA00004141"/>
    </source>
</evidence>
<accession>A0A9R1U116</accession>
<protein>
    <submittedName>
        <fullName evidence="15">Acyl-CoA Delta(11) desaturase</fullName>
    </submittedName>
    <submittedName>
        <fullName evidence="13">SCD protein</fullName>
    </submittedName>
</protein>
<evidence type="ECO:0000256" key="3">
    <source>
        <dbReference type="ARBA" id="ARBA00022516"/>
    </source>
</evidence>
<dbReference type="GO" id="GO:0005789">
    <property type="term" value="C:endoplasmic reticulum membrane"/>
    <property type="evidence" value="ECO:0007669"/>
    <property type="project" value="TreeGrafter"/>
</dbReference>
<keyword evidence="7 11" id="KW-0560">Oxidoreductase</keyword>
<dbReference type="AlphaFoldDB" id="A0A0C9S053"/>
<keyword evidence="4 11" id="KW-0812">Transmembrane</keyword>
<organism evidence="13">
    <name type="scientific">Fopius arisanus</name>
    <dbReference type="NCBI Taxonomy" id="64838"/>
    <lineage>
        <taxon>Eukaryota</taxon>
        <taxon>Metazoa</taxon>
        <taxon>Ecdysozoa</taxon>
        <taxon>Arthropoda</taxon>
        <taxon>Hexapoda</taxon>
        <taxon>Insecta</taxon>
        <taxon>Pterygota</taxon>
        <taxon>Neoptera</taxon>
        <taxon>Endopterygota</taxon>
        <taxon>Hymenoptera</taxon>
        <taxon>Apocrita</taxon>
        <taxon>Ichneumonoidea</taxon>
        <taxon>Braconidae</taxon>
        <taxon>Opiinae</taxon>
        <taxon>Fopius</taxon>
    </lineage>
</organism>
<name>A0A0C9S053_9HYME</name>
<comment type="domain">
    <text evidence="11">The histidine box domains are involved in binding the catalytic metal ions.</text>
</comment>
<evidence type="ECO:0000256" key="10">
    <source>
        <dbReference type="ARBA" id="ARBA00023160"/>
    </source>
</evidence>
<keyword evidence="10 11" id="KW-0275">Fatty acid biosynthesis</keyword>
<reference evidence="15" key="2">
    <citation type="submission" date="2025-04" db="UniProtKB">
        <authorList>
            <consortium name="RefSeq"/>
        </authorList>
    </citation>
    <scope>IDENTIFICATION</scope>
    <source>
        <strain evidence="15">USDA-PBARC FA_bdor</strain>
        <tissue evidence="15">Whole organism</tissue>
    </source>
</reference>
<dbReference type="PRINTS" id="PR00075">
    <property type="entry name" value="FACDDSATRASE"/>
</dbReference>
<dbReference type="GO" id="GO:0005506">
    <property type="term" value="F:iron ion binding"/>
    <property type="evidence" value="ECO:0007669"/>
    <property type="project" value="TreeGrafter"/>
</dbReference>
<dbReference type="OrthoDB" id="10260134at2759"/>
<dbReference type="PANTHER" id="PTHR11351">
    <property type="entry name" value="ACYL-COA DESATURASE"/>
    <property type="match status" value="1"/>
</dbReference>
<evidence type="ECO:0000256" key="9">
    <source>
        <dbReference type="ARBA" id="ARBA00023136"/>
    </source>
</evidence>
<evidence type="ECO:0000256" key="11">
    <source>
        <dbReference type="RuleBase" id="RU000581"/>
    </source>
</evidence>
<evidence type="ECO:0000256" key="12">
    <source>
        <dbReference type="SAM" id="Phobius"/>
    </source>
</evidence>
<evidence type="ECO:0000313" key="13">
    <source>
        <dbReference type="EMBL" id="JAG83583.1"/>
    </source>
</evidence>
<keyword evidence="3 11" id="KW-0444">Lipid biosynthesis</keyword>
<feature type="transmembrane region" description="Helical" evidence="12">
    <location>
        <begin position="37"/>
        <end position="57"/>
    </location>
</feature>
<comment type="similarity">
    <text evidence="2 11">Belongs to the fatty acid desaturase type 1 family.</text>
</comment>
<reference evidence="13" key="1">
    <citation type="submission" date="2015-01" db="EMBL/GenBank/DDBJ databases">
        <title>Transcriptome Assembly of Fopius arisanus.</title>
        <authorList>
            <person name="Geib S."/>
        </authorList>
    </citation>
    <scope>NUCLEOTIDE SEQUENCE</scope>
</reference>
<proteinExistence type="inferred from homology"/>
<evidence type="ECO:0000256" key="8">
    <source>
        <dbReference type="ARBA" id="ARBA00023098"/>
    </source>
</evidence>
<dbReference type="GeneID" id="105266695"/>
<dbReference type="CDD" id="cd03505">
    <property type="entry name" value="Delta9-FADS-like"/>
    <property type="match status" value="1"/>
</dbReference>
<comment type="subcellular location">
    <subcellularLocation>
        <location evidence="1">Membrane</location>
        <topology evidence="1">Multi-pass membrane protein</topology>
    </subcellularLocation>
</comment>
<dbReference type="Proteomes" id="UP000694866">
    <property type="component" value="Unplaced"/>
</dbReference>
<feature type="transmembrane region" description="Helical" evidence="12">
    <location>
        <begin position="186"/>
        <end position="205"/>
    </location>
</feature>
<evidence type="ECO:0000256" key="2">
    <source>
        <dbReference type="ARBA" id="ARBA00009295"/>
    </source>
</evidence>
<dbReference type="EMBL" id="GBYB01013816">
    <property type="protein sequence ID" value="JAG83583.1"/>
    <property type="molecule type" value="Transcribed_RNA"/>
</dbReference>
<dbReference type="RefSeq" id="XP_011303346.1">
    <property type="nucleotide sequence ID" value="XM_011305044.1"/>
</dbReference>
<evidence type="ECO:0000256" key="5">
    <source>
        <dbReference type="ARBA" id="ARBA00022832"/>
    </source>
</evidence>
<accession>A0A0C9S053</accession>
<evidence type="ECO:0000313" key="15">
    <source>
        <dbReference type="RefSeq" id="XP_011303346.1"/>
    </source>
</evidence>
<dbReference type="InterPro" id="IPR015876">
    <property type="entry name" value="Acyl-CoA_DS"/>
</dbReference>
<evidence type="ECO:0000256" key="6">
    <source>
        <dbReference type="ARBA" id="ARBA00022989"/>
    </source>
</evidence>
<dbReference type="GO" id="GO:0004768">
    <property type="term" value="F:stearoyl-CoA 9-desaturase activity"/>
    <property type="evidence" value="ECO:0007669"/>
    <property type="project" value="TreeGrafter"/>
</dbReference>
<dbReference type="PANTHER" id="PTHR11351:SF21">
    <property type="entry name" value="GH07782P"/>
    <property type="match status" value="1"/>
</dbReference>
<evidence type="ECO:0000256" key="7">
    <source>
        <dbReference type="ARBA" id="ARBA00023002"/>
    </source>
</evidence>
<keyword evidence="6 12" id="KW-1133">Transmembrane helix</keyword>
<keyword evidence="14" id="KW-1185">Reference proteome</keyword>
<comment type="cofactor">
    <cofactor evidence="11">
        <name>Fe(2+)</name>
        <dbReference type="ChEBI" id="CHEBI:29033"/>
    </cofactor>
</comment>
<sequence length="346" mass="40779">MANGDSQTINEPENLQKIFNPEGKKEKHYAFGFKTQVYWGNVIGIFIWHALSFYYFITFPYRQHLGLVIWAFVLAELHLLSITAGVHRLWCHRAYKAKAPLRILLAVLYMGTGENRIIQWVREHRCHHKYADTDGDPHNSMRGFFFSHFGWQMMRKHDAVINGGNTIDLSDVEADPIASFFDRHFVLFKTLFCFILPVFIPVYFFDQDLKAAIITQWLMRYPYVVNMMFSVNSFAHTYGYRSYDKTIKPTENAIISLMMVGEGWHNYHHAFPWDYKASELGWALFNRTTFWIRFFAKIGWAYDLREATPDHMKRLIQRKGDGTHPTHGIKKDDTEIEVTQMPYAYE</sequence>
<dbReference type="KEGG" id="fas:105266695"/>
<dbReference type="GO" id="GO:0006636">
    <property type="term" value="P:unsaturated fatty acid biosynthetic process"/>
    <property type="evidence" value="ECO:0007669"/>
    <property type="project" value="TreeGrafter"/>
</dbReference>
<keyword evidence="9 12" id="KW-0472">Membrane</keyword>